<dbReference type="InterPro" id="IPR025110">
    <property type="entry name" value="AMP-bd_C"/>
</dbReference>
<dbReference type="OrthoDB" id="9803968at2"/>
<dbReference type="InterPro" id="IPR045851">
    <property type="entry name" value="AMP-bd_C_sf"/>
</dbReference>
<evidence type="ECO:0000313" key="8">
    <source>
        <dbReference type="EMBL" id="SCM54162.1"/>
    </source>
</evidence>
<evidence type="ECO:0000256" key="3">
    <source>
        <dbReference type="ARBA" id="ARBA00022598"/>
    </source>
</evidence>
<comment type="similarity">
    <text evidence="1">Belongs to the ATP-dependent AMP-binding enzyme family.</text>
</comment>
<dbReference type="SUPFAM" id="SSF56801">
    <property type="entry name" value="Acetyl-CoA synthetase-like"/>
    <property type="match status" value="1"/>
</dbReference>
<evidence type="ECO:0000259" key="6">
    <source>
        <dbReference type="Pfam" id="PF00501"/>
    </source>
</evidence>
<dbReference type="PANTHER" id="PTHR43201:SF5">
    <property type="entry name" value="MEDIUM-CHAIN ACYL-COA LIGASE ACSF2, MITOCHONDRIAL"/>
    <property type="match status" value="1"/>
</dbReference>
<keyword evidence="4" id="KW-0547">Nucleotide-binding</keyword>
<proteinExistence type="inferred from homology"/>
<dbReference type="EMBL" id="FMIQ01000067">
    <property type="protein sequence ID" value="SCM54162.1"/>
    <property type="molecule type" value="Genomic_DNA"/>
</dbReference>
<dbReference type="STRING" id="569.A6V27_13950"/>
<accession>A0A1C6Z4J5</accession>
<keyword evidence="5" id="KW-0067">ATP-binding</keyword>
<feature type="domain" description="AMP-binding enzyme C-terminal" evidence="7">
    <location>
        <begin position="382"/>
        <end position="446"/>
    </location>
</feature>
<dbReference type="AlphaFoldDB" id="A0A1C6Z4J5"/>
<dbReference type="PANTHER" id="PTHR43201">
    <property type="entry name" value="ACYL-COA SYNTHETASE"/>
    <property type="match status" value="1"/>
</dbReference>
<dbReference type="GO" id="GO:0009234">
    <property type="term" value="P:menaquinone biosynthetic process"/>
    <property type="evidence" value="ECO:0007669"/>
    <property type="project" value="UniProtKB-KW"/>
</dbReference>
<evidence type="ECO:0000313" key="9">
    <source>
        <dbReference type="Proteomes" id="UP000094844"/>
    </source>
</evidence>
<dbReference type="CDD" id="cd17630">
    <property type="entry name" value="OSB_MenE-like"/>
    <property type="match status" value="1"/>
</dbReference>
<keyword evidence="2" id="KW-0474">Menaquinone biosynthesis</keyword>
<dbReference type="GO" id="GO:0008756">
    <property type="term" value="F:o-succinylbenzoate-CoA ligase activity"/>
    <property type="evidence" value="ECO:0007669"/>
    <property type="project" value="UniProtKB-EC"/>
</dbReference>
<reference evidence="8 9" key="1">
    <citation type="submission" date="2016-09" db="EMBL/GenBank/DDBJ databases">
        <authorList>
            <person name="Capua I."/>
            <person name="De Benedictis P."/>
            <person name="Joannis T."/>
            <person name="Lombin L.H."/>
            <person name="Cattoli G."/>
        </authorList>
    </citation>
    <scope>NUCLEOTIDE SEQUENCE [LARGE SCALE GENOMIC DNA]</scope>
    <source>
        <strain evidence="8 9">GB001</strain>
    </source>
</reference>
<dbReference type="Gene3D" id="3.30.300.30">
    <property type="match status" value="1"/>
</dbReference>
<dbReference type="GO" id="GO:0006631">
    <property type="term" value="P:fatty acid metabolic process"/>
    <property type="evidence" value="ECO:0007669"/>
    <property type="project" value="TreeGrafter"/>
</dbReference>
<dbReference type="EC" id="6.2.1.26" evidence="8"/>
<evidence type="ECO:0000256" key="4">
    <source>
        <dbReference type="ARBA" id="ARBA00022741"/>
    </source>
</evidence>
<evidence type="ECO:0000256" key="2">
    <source>
        <dbReference type="ARBA" id="ARBA00022428"/>
    </source>
</evidence>
<feature type="domain" description="AMP-dependent synthetase/ligase" evidence="6">
    <location>
        <begin position="22"/>
        <end position="332"/>
    </location>
</feature>
<dbReference type="GO" id="GO:0005524">
    <property type="term" value="F:ATP binding"/>
    <property type="evidence" value="ECO:0007669"/>
    <property type="project" value="UniProtKB-KW"/>
</dbReference>
<keyword evidence="3 8" id="KW-0436">Ligase</keyword>
<dbReference type="InterPro" id="IPR010192">
    <property type="entry name" value="MenE"/>
</dbReference>
<sequence>MWYGVLSMTAKIYPAFTDWPWQHWASHTPEHTALLLESTPVSWRVLSQKIGQLASSFMHQGVTADAIVAVRGKNSAELLLAYLAVLQCGARVLPLNPQLPEALLSELLPQLNVDYGYSPDGEFRWPNGIAVLSASDAASTALPSWQAQRLATLTLTSGSTGMPKAAAHSFQAHLSSAAGVLSLMPLEQDDSWLLSLPLFHVSGQGIVWRWLLAGASLAVRNMHPLDEALRGCTHASLVPTQLWRLLNQPETTLTLKDVLLGGAMIPVDLTQQAEARGIRCWCGYGLTEMASTVCAKRADALPGVGLPLTGRELMLADGEILLRGDNMASGYWRDGHLFPLADADGWFHTRDRGEMQNGELRIIGRLDNLFFSGGEGIQPEDVERVLLTHPDIQQAFVLPVDDCEFGQRPVAVIETREALDLSSLAQWIQGKLARFQQPIRYYLLPEALKQGGIKISRKQIAMWLSNL</sequence>
<protein>
    <submittedName>
        <fullName evidence="8">O-succinylbenzoic acid--CoA ligase</fullName>
        <ecNumber evidence="8">6.2.1.26</ecNumber>
    </submittedName>
</protein>
<name>A0A1C6Z4J5_HAFAL</name>
<evidence type="ECO:0000256" key="1">
    <source>
        <dbReference type="ARBA" id="ARBA00006432"/>
    </source>
</evidence>
<dbReference type="InterPro" id="IPR042099">
    <property type="entry name" value="ANL_N_sf"/>
</dbReference>
<gene>
    <name evidence="8" type="ORF">BN1044_03661</name>
</gene>
<dbReference type="NCBIfam" id="NF006539">
    <property type="entry name" value="PRK09029.1"/>
    <property type="match status" value="1"/>
</dbReference>
<dbReference type="PROSITE" id="PS00455">
    <property type="entry name" value="AMP_BINDING"/>
    <property type="match status" value="1"/>
</dbReference>
<dbReference type="InterPro" id="IPR020845">
    <property type="entry name" value="AMP-binding_CS"/>
</dbReference>
<dbReference type="Pfam" id="PF13193">
    <property type="entry name" value="AMP-binding_C"/>
    <property type="match status" value="1"/>
</dbReference>
<dbReference type="GO" id="GO:0031956">
    <property type="term" value="F:medium-chain fatty acid-CoA ligase activity"/>
    <property type="evidence" value="ECO:0007669"/>
    <property type="project" value="TreeGrafter"/>
</dbReference>
<evidence type="ECO:0000259" key="7">
    <source>
        <dbReference type="Pfam" id="PF13193"/>
    </source>
</evidence>
<dbReference type="InterPro" id="IPR000873">
    <property type="entry name" value="AMP-dep_synth/lig_dom"/>
</dbReference>
<dbReference type="Proteomes" id="UP000094844">
    <property type="component" value="Unassembled WGS sequence"/>
</dbReference>
<evidence type="ECO:0000256" key="5">
    <source>
        <dbReference type="ARBA" id="ARBA00022840"/>
    </source>
</evidence>
<dbReference type="Pfam" id="PF00501">
    <property type="entry name" value="AMP-binding"/>
    <property type="match status" value="1"/>
</dbReference>
<dbReference type="Gene3D" id="3.40.50.12780">
    <property type="entry name" value="N-terminal domain of ligase-like"/>
    <property type="match status" value="1"/>
</dbReference>
<dbReference type="NCBIfam" id="TIGR01923">
    <property type="entry name" value="menE"/>
    <property type="match status" value="1"/>
</dbReference>
<organism evidence="8 9">
    <name type="scientific">Hafnia alvei</name>
    <dbReference type="NCBI Taxonomy" id="569"/>
    <lineage>
        <taxon>Bacteria</taxon>
        <taxon>Pseudomonadati</taxon>
        <taxon>Pseudomonadota</taxon>
        <taxon>Gammaproteobacteria</taxon>
        <taxon>Enterobacterales</taxon>
        <taxon>Hafniaceae</taxon>
        <taxon>Hafnia</taxon>
    </lineage>
</organism>